<evidence type="ECO:0000259" key="6">
    <source>
        <dbReference type="Pfam" id="PF00155"/>
    </source>
</evidence>
<name>A0A386JTR0_9AGAR</name>
<evidence type="ECO:0000256" key="1">
    <source>
        <dbReference type="ARBA" id="ARBA00001933"/>
    </source>
</evidence>
<dbReference type="InterPro" id="IPR015422">
    <property type="entry name" value="PyrdxlP-dep_Trfase_small"/>
</dbReference>
<dbReference type="GO" id="GO:0008483">
    <property type="term" value="F:transaminase activity"/>
    <property type="evidence" value="ECO:0007669"/>
    <property type="project" value="UniProtKB-KW"/>
</dbReference>
<keyword evidence="3" id="KW-0032">Aminotransferase</keyword>
<dbReference type="CDD" id="cd00609">
    <property type="entry name" value="AAT_like"/>
    <property type="match status" value="1"/>
</dbReference>
<protein>
    <submittedName>
        <fullName evidence="7">1-aminocyclopropane-1-carboxylate synthase 4</fullName>
    </submittedName>
</protein>
<dbReference type="SMR" id="A0A386JTR0"/>
<keyword evidence="5" id="KW-0663">Pyridoxal phosphate</keyword>
<evidence type="ECO:0000313" key="7">
    <source>
        <dbReference type="EMBL" id="AYD75449.1"/>
    </source>
</evidence>
<evidence type="ECO:0000256" key="5">
    <source>
        <dbReference type="ARBA" id="ARBA00022898"/>
    </source>
</evidence>
<proteinExistence type="inferred from homology"/>
<dbReference type="Pfam" id="PF00155">
    <property type="entry name" value="Aminotran_1_2"/>
    <property type="match status" value="1"/>
</dbReference>
<organism evidence="7">
    <name type="scientific">Volvariella volvacea</name>
    <dbReference type="NCBI Taxonomy" id="36659"/>
    <lineage>
        <taxon>Eukaryota</taxon>
        <taxon>Fungi</taxon>
        <taxon>Dikarya</taxon>
        <taxon>Basidiomycota</taxon>
        <taxon>Agaricomycotina</taxon>
        <taxon>Agaricomycetes</taxon>
        <taxon>Agaricomycetidae</taxon>
        <taxon>Agaricales</taxon>
        <taxon>Pluteineae</taxon>
        <taxon>Pluteaceae</taxon>
        <taxon>Volvariella</taxon>
    </lineage>
</organism>
<evidence type="ECO:0000256" key="2">
    <source>
        <dbReference type="ARBA" id="ARBA00007441"/>
    </source>
</evidence>
<dbReference type="GO" id="GO:0006520">
    <property type="term" value="P:amino acid metabolic process"/>
    <property type="evidence" value="ECO:0007669"/>
    <property type="project" value="InterPro"/>
</dbReference>
<dbReference type="InterPro" id="IPR004839">
    <property type="entry name" value="Aminotransferase_I/II_large"/>
</dbReference>
<comment type="cofactor">
    <cofactor evidence="1">
        <name>pyridoxal 5'-phosphate</name>
        <dbReference type="ChEBI" id="CHEBI:597326"/>
    </cofactor>
</comment>
<dbReference type="SUPFAM" id="SSF53383">
    <property type="entry name" value="PLP-dependent transferases"/>
    <property type="match status" value="1"/>
</dbReference>
<evidence type="ECO:0000256" key="3">
    <source>
        <dbReference type="ARBA" id="ARBA00022576"/>
    </source>
</evidence>
<accession>A0A386JTR0</accession>
<feature type="domain" description="Aminotransferase class I/classII large" evidence="6">
    <location>
        <begin position="40"/>
        <end position="421"/>
    </location>
</feature>
<dbReference type="PANTHER" id="PTHR46383:SF1">
    <property type="entry name" value="ASPARTATE AMINOTRANSFERASE"/>
    <property type="match status" value="1"/>
</dbReference>
<reference evidence="7" key="1">
    <citation type="submission" date="2017-11" db="EMBL/GenBank/DDBJ databases">
        <title>The clone of 1-aminocyclopropane-1-carboxylate synthase gene in Volvariella volvacea.</title>
        <authorList>
            <person name="Chen B."/>
            <person name="Xie B."/>
            <person name="Jiang Y."/>
        </authorList>
    </citation>
    <scope>NUCLEOTIDE SEQUENCE</scope>
</reference>
<dbReference type="GO" id="GO:0030170">
    <property type="term" value="F:pyridoxal phosphate binding"/>
    <property type="evidence" value="ECO:0007669"/>
    <property type="project" value="InterPro"/>
</dbReference>
<sequence>MSSTTLGFRLSRAALSIISPPIPHAYKWAAAYQHTPERPLLDMSQGSPGYPPPEELQTALGAAGSSRSGFGYCPAAGELGLRRSLAVEMKRGYGEDADITPLDIALTAGCNMAFVAAVMTLADAGDEVILPVPWRVALMYFNHQMSLNLLGMKAVPLPTKASAGFFPSVEDCEALITPWTRAIALVTPNNPVRLNSPSSVMITGSTSFNQTGAIYPSSLLASFLALARKHDVALILDETYRDFILTGPPHKLFDSQDWRTNLIHLFSFSKSYCIPGHRLGAIVASPAFIEQVITVLDCLQICPPRPPQIALEPLLPALRSFVHHNAVQLEQRHALFKKLLPQDWVIGSQGAYYTFVKHPFTGVSAEEVCKRLAVDLGVVTLPVSFFRDNSTKPESDEDDRWVRFSVANVDDEKLARVCERLAESEKVFGWTVKRNQD</sequence>
<dbReference type="Gene3D" id="3.90.1150.10">
    <property type="entry name" value="Aspartate Aminotransferase, domain 1"/>
    <property type="match status" value="1"/>
</dbReference>
<evidence type="ECO:0000256" key="4">
    <source>
        <dbReference type="ARBA" id="ARBA00022679"/>
    </source>
</evidence>
<dbReference type="Gene3D" id="3.40.640.10">
    <property type="entry name" value="Type I PLP-dependent aspartate aminotransferase-like (Major domain)"/>
    <property type="match status" value="2"/>
</dbReference>
<keyword evidence="4" id="KW-0808">Transferase</keyword>
<dbReference type="PANTHER" id="PTHR46383">
    <property type="entry name" value="ASPARTATE AMINOTRANSFERASE"/>
    <property type="match status" value="1"/>
</dbReference>
<dbReference type="InterPro" id="IPR050596">
    <property type="entry name" value="AspAT/PAT-like"/>
</dbReference>
<dbReference type="EMBL" id="MG582591">
    <property type="protein sequence ID" value="AYD75449.1"/>
    <property type="molecule type" value="Genomic_DNA"/>
</dbReference>
<comment type="similarity">
    <text evidence="2">Belongs to the class-I pyridoxal-phosphate-dependent aminotransferase family.</text>
</comment>
<dbReference type="InterPro" id="IPR015421">
    <property type="entry name" value="PyrdxlP-dep_Trfase_major"/>
</dbReference>
<dbReference type="InterPro" id="IPR015424">
    <property type="entry name" value="PyrdxlP-dep_Trfase"/>
</dbReference>
<dbReference type="AlphaFoldDB" id="A0A386JTR0"/>